<keyword evidence="1" id="KW-1133">Transmembrane helix</keyword>
<dbReference type="NCBIfam" id="NF037970">
    <property type="entry name" value="vanZ_1"/>
    <property type="match status" value="1"/>
</dbReference>
<dbReference type="STRING" id="247490.KSU1_C0051"/>
<dbReference type="Pfam" id="PF04892">
    <property type="entry name" value="VanZ"/>
    <property type="match status" value="1"/>
</dbReference>
<evidence type="ECO:0000256" key="1">
    <source>
        <dbReference type="SAM" id="Phobius"/>
    </source>
</evidence>
<feature type="transmembrane region" description="Helical" evidence="1">
    <location>
        <begin position="46"/>
        <end position="65"/>
    </location>
</feature>
<comment type="caution">
    <text evidence="3">The sequence shown here is derived from an EMBL/GenBank/DDBJ whole genome shotgun (WGS) entry which is preliminary data.</text>
</comment>
<feature type="domain" description="VanZ-like" evidence="2">
    <location>
        <begin position="40"/>
        <end position="120"/>
    </location>
</feature>
<dbReference type="eggNOG" id="COG5652">
    <property type="taxonomic scope" value="Bacteria"/>
</dbReference>
<keyword evidence="1" id="KW-0472">Membrane</keyword>
<reference evidence="3 4" key="1">
    <citation type="journal article" date="2012" name="FEBS Lett.">
        <title>Anammox organism KSU-1 expresses a NirK-type copper-containing nitrite reductase instead of a NirS-type with cytochrome cd1.</title>
        <authorList>
            <person name="Hira D."/>
            <person name="Toh H."/>
            <person name="Migita C.T."/>
            <person name="Okubo H."/>
            <person name="Nishiyama T."/>
            <person name="Hattori M."/>
            <person name="Furukawa K."/>
            <person name="Fujii T."/>
        </authorList>
    </citation>
    <scope>NUCLEOTIDE SEQUENCE [LARGE SCALE GENOMIC DNA]</scope>
</reference>
<dbReference type="PANTHER" id="PTHR28008:SF1">
    <property type="entry name" value="DOMAIN PROTEIN, PUTATIVE (AFU_ORTHOLOGUE AFUA_3G10980)-RELATED"/>
    <property type="match status" value="1"/>
</dbReference>
<dbReference type="Proteomes" id="UP000002985">
    <property type="component" value="Unassembled WGS sequence"/>
</dbReference>
<evidence type="ECO:0000313" key="4">
    <source>
        <dbReference type="Proteomes" id="UP000002985"/>
    </source>
</evidence>
<dbReference type="AlphaFoldDB" id="I3IIV2"/>
<gene>
    <name evidence="3" type="ORF">KSU1_C0051</name>
</gene>
<keyword evidence="1" id="KW-0812">Transmembrane</keyword>
<sequence length="147" mass="16808">MNIKIKIPWIFRCILTLAYAYCIYLASSEDTSSVPLPPYTDKLIHFVEFGLLCFMICWSFSPVLMGTKMIYKTILAIGITSLYGMSDEFHQYFTPHRSVNISDWLADTAGAITAGFLWQLLAPKRQTKEKLLTAKRSSNPDRNRINT</sequence>
<protein>
    <recommendedName>
        <fullName evidence="2">VanZ-like domain-containing protein</fullName>
    </recommendedName>
</protein>
<organism evidence="3 4">
    <name type="scientific">Candidatus Jettenia caeni</name>
    <dbReference type="NCBI Taxonomy" id="247490"/>
    <lineage>
        <taxon>Bacteria</taxon>
        <taxon>Pseudomonadati</taxon>
        <taxon>Planctomycetota</taxon>
        <taxon>Candidatus Brocadiia</taxon>
        <taxon>Candidatus Brocadiales</taxon>
        <taxon>Candidatus Brocadiaceae</taxon>
        <taxon>Candidatus Jettenia</taxon>
    </lineage>
</organism>
<dbReference type="EMBL" id="BAFH01000003">
    <property type="protein sequence ID" value="GAB61647.1"/>
    <property type="molecule type" value="Genomic_DNA"/>
</dbReference>
<keyword evidence="4" id="KW-1185">Reference proteome</keyword>
<dbReference type="InterPro" id="IPR006976">
    <property type="entry name" value="VanZ-like"/>
</dbReference>
<accession>I3IIV2</accession>
<feature type="transmembrane region" description="Helical" evidence="1">
    <location>
        <begin position="9"/>
        <end position="26"/>
    </location>
</feature>
<evidence type="ECO:0000313" key="3">
    <source>
        <dbReference type="EMBL" id="GAB61647.1"/>
    </source>
</evidence>
<proteinExistence type="predicted"/>
<dbReference type="PANTHER" id="PTHR28008">
    <property type="entry name" value="DOMAIN PROTEIN, PUTATIVE (AFU_ORTHOLOGUE AFUA_3G10980)-RELATED"/>
    <property type="match status" value="1"/>
</dbReference>
<name>I3IIV2_9BACT</name>
<evidence type="ECO:0000259" key="2">
    <source>
        <dbReference type="Pfam" id="PF04892"/>
    </source>
</evidence>